<dbReference type="PANTHER" id="PTHR34512:SF30">
    <property type="entry name" value="OUTER MEMBRANE PROTEIN ASSEMBLY FACTOR BAMB"/>
    <property type="match status" value="1"/>
</dbReference>
<gene>
    <name evidence="2" type="ORF">ACFPYJ_06435</name>
</gene>
<dbReference type="RefSeq" id="WP_379187246.1">
    <property type="nucleotide sequence ID" value="NZ_JBHSOW010000023.1"/>
</dbReference>
<dbReference type="EMBL" id="JBHSOW010000023">
    <property type="protein sequence ID" value="MFC5648769.1"/>
    <property type="molecule type" value="Genomic_DNA"/>
</dbReference>
<dbReference type="Pfam" id="PF13360">
    <property type="entry name" value="PQQ_2"/>
    <property type="match status" value="1"/>
</dbReference>
<accession>A0ABW0VVN6</accession>
<protein>
    <submittedName>
        <fullName evidence="2">PQQ-binding-like beta-propeller repeat protein</fullName>
    </submittedName>
</protein>
<dbReference type="Proteomes" id="UP001596047">
    <property type="component" value="Unassembled WGS sequence"/>
</dbReference>
<sequence length="558" mass="61619">MTKHKSMLIICLLSAIACYGGERRIDRDKQPAQTRITAANTKTPDSTISAVSKPPLAMLDKKNSEPHPIQPIENNWSALQPLKQTTNIDFQTKGTKLPQVFPERYTEIEGVLTFRGNNLRDAPAYGARTIVHKRIEKVWSFRTSSSSWGGGAGWTGQPAIVRWEAAIQKVMNLKEEFALKKGFVETIYASLDGNVYFFDLDSGKESRDPIRIGNPIKGSVSVDARGYPLLYVGEGIPEKKRIGFGLYSLIDGTRLYYEPGIEEFAYRKWGAFDSSALFNREADTLVVGGENGLFYQLKLNTSFDAGSSSIAIKPQAVKYKYIINGKKGNPYNGIENSVAVYKNLVYFSDNMGAVQCVDLLAMEPVWALPHTDDTDASLVLDIEEDKPYLYTGTEVDKQGSKGNAIIRKIDGLTGKSVWQLKYPALTIKGDHPVNGGILATPIKGKGEISDWMIFTIARYKSLNAGLMVAIDKATGKEVWRWEMPNYAWSSPVDVYDKSGKSYIIQADSAGNIHLLDGKTGKVLHTIRLGSNIEASPAVYNDKIVVAARGGIIYCLKIV</sequence>
<organism evidence="2 3">
    <name type="scientific">Paenibacillus solisilvae</name>
    <dbReference type="NCBI Taxonomy" id="2486751"/>
    <lineage>
        <taxon>Bacteria</taxon>
        <taxon>Bacillati</taxon>
        <taxon>Bacillota</taxon>
        <taxon>Bacilli</taxon>
        <taxon>Bacillales</taxon>
        <taxon>Paenibacillaceae</taxon>
        <taxon>Paenibacillus</taxon>
    </lineage>
</organism>
<comment type="caution">
    <text evidence="2">The sequence shown here is derived from an EMBL/GenBank/DDBJ whole genome shotgun (WGS) entry which is preliminary data.</text>
</comment>
<evidence type="ECO:0000313" key="2">
    <source>
        <dbReference type="EMBL" id="MFC5648769.1"/>
    </source>
</evidence>
<dbReference type="InterPro" id="IPR011047">
    <property type="entry name" value="Quinoprotein_ADH-like_sf"/>
</dbReference>
<dbReference type="PANTHER" id="PTHR34512">
    <property type="entry name" value="CELL SURFACE PROTEIN"/>
    <property type="match status" value="1"/>
</dbReference>
<feature type="domain" description="Pyrrolo-quinoline quinone repeat" evidence="1">
    <location>
        <begin position="467"/>
        <end position="553"/>
    </location>
</feature>
<reference evidence="3" key="1">
    <citation type="journal article" date="2019" name="Int. J. Syst. Evol. Microbiol.">
        <title>The Global Catalogue of Microorganisms (GCM) 10K type strain sequencing project: providing services to taxonomists for standard genome sequencing and annotation.</title>
        <authorList>
            <consortium name="The Broad Institute Genomics Platform"/>
            <consortium name="The Broad Institute Genome Sequencing Center for Infectious Disease"/>
            <person name="Wu L."/>
            <person name="Ma J."/>
        </authorList>
    </citation>
    <scope>NUCLEOTIDE SEQUENCE [LARGE SCALE GENOMIC DNA]</scope>
    <source>
        <strain evidence="3">CGMCC 1.3240</strain>
    </source>
</reference>
<dbReference type="SUPFAM" id="SSF50998">
    <property type="entry name" value="Quinoprotein alcohol dehydrogenase-like"/>
    <property type="match status" value="1"/>
</dbReference>
<evidence type="ECO:0000313" key="3">
    <source>
        <dbReference type="Proteomes" id="UP001596047"/>
    </source>
</evidence>
<dbReference type="Gene3D" id="2.130.10.10">
    <property type="entry name" value="YVTN repeat-like/Quinoprotein amine dehydrogenase"/>
    <property type="match status" value="2"/>
</dbReference>
<evidence type="ECO:0000259" key="1">
    <source>
        <dbReference type="Pfam" id="PF13360"/>
    </source>
</evidence>
<dbReference type="InterPro" id="IPR002372">
    <property type="entry name" value="PQQ_rpt_dom"/>
</dbReference>
<name>A0ABW0VVN6_9BACL</name>
<proteinExistence type="predicted"/>
<keyword evidence="3" id="KW-1185">Reference proteome</keyword>
<dbReference type="PROSITE" id="PS51257">
    <property type="entry name" value="PROKAR_LIPOPROTEIN"/>
    <property type="match status" value="1"/>
</dbReference>
<dbReference type="InterPro" id="IPR015943">
    <property type="entry name" value="WD40/YVTN_repeat-like_dom_sf"/>
</dbReference>